<feature type="transmembrane region" description="Helical" evidence="1">
    <location>
        <begin position="184"/>
        <end position="205"/>
    </location>
</feature>
<keyword evidence="1" id="KW-0472">Membrane</keyword>
<dbReference type="InterPro" id="IPR006938">
    <property type="entry name" value="DUF624"/>
</dbReference>
<evidence type="ECO:0008006" key="4">
    <source>
        <dbReference type="Google" id="ProtNLM"/>
    </source>
</evidence>
<evidence type="ECO:0000313" key="3">
    <source>
        <dbReference type="Proteomes" id="UP001519349"/>
    </source>
</evidence>
<comment type="caution">
    <text evidence="2">The sequence shown here is derived from an EMBL/GenBank/DDBJ whole genome shotgun (WGS) entry which is preliminary data.</text>
</comment>
<accession>A0ABS5AWQ5</accession>
<dbReference type="Pfam" id="PF04854">
    <property type="entry name" value="DUF624"/>
    <property type="match status" value="1"/>
</dbReference>
<dbReference type="Proteomes" id="UP001519349">
    <property type="component" value="Unassembled WGS sequence"/>
</dbReference>
<dbReference type="EMBL" id="QFAY01000011">
    <property type="protein sequence ID" value="MBP2621009.1"/>
    <property type="molecule type" value="Genomic_DNA"/>
</dbReference>
<keyword evidence="1" id="KW-1133">Transmembrane helix</keyword>
<dbReference type="RefSeq" id="WP_209551286.1">
    <property type="nucleotide sequence ID" value="NZ_QFAY01000011.1"/>
</dbReference>
<proteinExistence type="predicted"/>
<feature type="transmembrane region" description="Helical" evidence="1">
    <location>
        <begin position="117"/>
        <end position="137"/>
    </location>
</feature>
<organism evidence="2 3">
    <name type="scientific">Streptococcus panodentis</name>
    <dbReference type="NCBI Taxonomy" id="1581472"/>
    <lineage>
        <taxon>Bacteria</taxon>
        <taxon>Bacillati</taxon>
        <taxon>Bacillota</taxon>
        <taxon>Bacilli</taxon>
        <taxon>Lactobacillales</taxon>
        <taxon>Streptococcaceae</taxon>
        <taxon>Streptococcus</taxon>
    </lineage>
</organism>
<protein>
    <recommendedName>
        <fullName evidence="4">DUF624 domain-containing protein</fullName>
    </recommendedName>
</protein>
<feature type="transmembrane region" description="Helical" evidence="1">
    <location>
        <begin position="157"/>
        <end position="177"/>
    </location>
</feature>
<evidence type="ECO:0000313" key="2">
    <source>
        <dbReference type="EMBL" id="MBP2621009.1"/>
    </source>
</evidence>
<gene>
    <name evidence="2" type="ORF">DHL47_06680</name>
</gene>
<keyword evidence="3" id="KW-1185">Reference proteome</keyword>
<evidence type="ECO:0000256" key="1">
    <source>
        <dbReference type="SAM" id="Phobius"/>
    </source>
</evidence>
<feature type="transmembrane region" description="Helical" evidence="1">
    <location>
        <begin position="82"/>
        <end position="105"/>
    </location>
</feature>
<feature type="transmembrane region" description="Helical" evidence="1">
    <location>
        <begin position="26"/>
        <end position="49"/>
    </location>
</feature>
<sequence length="220" mass="24726">MENRGSQLLKAVFDTDNFWMRGCEKILDLAAVNLLFLLSCLPVFTIGIAKISLYQTLFAVKGSRRVKLAATYSRALKENWKLGLQLGLLEEAIVAISVFDLLLIWNQEAVPFQLLKAVCLGLLIFTVLIFLCAYPLASRFELTFQEILQTSLLLVSLNFPWFFLMLAVLTAVCFLCISSGLALVLGACLFLLIGFAAFAFGQIGMLEKIFHKYEMYKLEK</sequence>
<keyword evidence="1" id="KW-0812">Transmembrane</keyword>
<name>A0ABS5AWQ5_9STRE</name>
<reference evidence="2 3" key="1">
    <citation type="submission" date="2018-05" db="EMBL/GenBank/DDBJ databases">
        <title>Draft genome sequence of Streptococcus panodentis CCUG 70867T.</title>
        <authorList>
            <person name="Salva-Serra F."/>
            <person name="Mendez V."/>
            <person name="Jaen-Luchoro D."/>
            <person name="Gonzales-Siles L."/>
            <person name="Karlsson R."/>
            <person name="Engstrom-Jakobsson H."/>
            <person name="Busquets A."/>
            <person name="Gomila M."/>
            <person name="Pineiro-Iglesias B."/>
            <person name="Bennasar-Figueras A."/>
            <person name="Seeger M."/>
            <person name="Moore E."/>
        </authorList>
    </citation>
    <scope>NUCLEOTIDE SEQUENCE [LARGE SCALE GENOMIC DNA]</scope>
    <source>
        <strain evidence="2 3">CCUG 70867</strain>
    </source>
</reference>